<dbReference type="RefSeq" id="WP_206256302.1">
    <property type="nucleotide sequence ID" value="NZ_CP071060.1"/>
</dbReference>
<name>A0ABX7MB94_9RHOO</name>
<feature type="region of interest" description="Disordered" evidence="1">
    <location>
        <begin position="249"/>
        <end position="277"/>
    </location>
</feature>
<gene>
    <name evidence="3" type="primary">tssA</name>
    <name evidence="3" type="ORF">JY500_10450</name>
</gene>
<evidence type="ECO:0000256" key="1">
    <source>
        <dbReference type="SAM" id="MobiDB-lite"/>
    </source>
</evidence>
<accession>A0ABX7MB94</accession>
<reference evidence="3 4" key="1">
    <citation type="submission" date="2021-02" db="EMBL/GenBank/DDBJ databases">
        <title>Niveibacterium changnyeongensis HC41.</title>
        <authorList>
            <person name="Kang M."/>
        </authorList>
    </citation>
    <scope>NUCLEOTIDE SEQUENCE [LARGE SCALE GENOMIC DNA]</scope>
    <source>
        <strain evidence="3 4">HC41</strain>
    </source>
</reference>
<organism evidence="3 4">
    <name type="scientific">Niveibacterium microcysteis</name>
    <dbReference type="NCBI Taxonomy" id="2811415"/>
    <lineage>
        <taxon>Bacteria</taxon>
        <taxon>Pseudomonadati</taxon>
        <taxon>Pseudomonadota</taxon>
        <taxon>Betaproteobacteria</taxon>
        <taxon>Rhodocyclales</taxon>
        <taxon>Rhodocyclaceae</taxon>
        <taxon>Niveibacterium</taxon>
    </lineage>
</organism>
<protein>
    <submittedName>
        <fullName evidence="3">Type VI secretion system protein TssA</fullName>
    </submittedName>
</protein>
<feature type="region of interest" description="Disordered" evidence="1">
    <location>
        <begin position="33"/>
        <end position="52"/>
    </location>
</feature>
<dbReference type="InterPro" id="IPR010657">
    <property type="entry name" value="ImpA_N"/>
</dbReference>
<sequence length="346" mass="37687">MNIDEALKPVSDSSPCGPNLEYDPEFLELEEAAKAQPDQEFGTTDGSGVRRIEGSGPDWALVSRIATSLLTRSKDLRVAMQLLRASTHIEGFAGFVQGITLIQRLLETYWDALHPELDAEDDNDPTMRVNALTPLTAVEAVVGDLREAWLVRSRQAGALTVRDIEVAAGRLPPRSENPLSEAQVSGMLSAGIADDPELPARVRASFEIIKAIESYIADKVGGAQSLDLKPILGTLFSVRQFVDRLAPQTAETAAESETAGAQPGESDRQGAVVTRPGEIRSREDVVTTLERMCEYLARTEPSNPVQLVLRRAQRMMNMNFLELLNDLAPDGLSQAEKIVGAKLENE</sequence>
<dbReference type="InterPro" id="IPR017740">
    <property type="entry name" value="TssA-like"/>
</dbReference>
<evidence type="ECO:0000259" key="2">
    <source>
        <dbReference type="Pfam" id="PF06812"/>
    </source>
</evidence>
<dbReference type="Proteomes" id="UP000663570">
    <property type="component" value="Chromosome"/>
</dbReference>
<evidence type="ECO:0000313" key="4">
    <source>
        <dbReference type="Proteomes" id="UP000663570"/>
    </source>
</evidence>
<feature type="compositionally biased region" description="Low complexity" evidence="1">
    <location>
        <begin position="249"/>
        <end position="261"/>
    </location>
</feature>
<dbReference type="PANTHER" id="PTHR37951:SF1">
    <property type="entry name" value="TYPE VI SECRETION SYSTEM COMPONENT TSSA1"/>
    <property type="match status" value="1"/>
</dbReference>
<dbReference type="EMBL" id="CP071060">
    <property type="protein sequence ID" value="QSI78997.1"/>
    <property type="molecule type" value="Genomic_DNA"/>
</dbReference>
<dbReference type="PANTHER" id="PTHR37951">
    <property type="entry name" value="CYTOPLASMIC PROTEIN-RELATED"/>
    <property type="match status" value="1"/>
</dbReference>
<keyword evidence="4" id="KW-1185">Reference proteome</keyword>
<dbReference type="Pfam" id="PF06812">
    <property type="entry name" value="ImpA_N"/>
    <property type="match status" value="1"/>
</dbReference>
<proteinExistence type="predicted"/>
<feature type="region of interest" description="Disordered" evidence="1">
    <location>
        <begin position="1"/>
        <end position="22"/>
    </location>
</feature>
<evidence type="ECO:0000313" key="3">
    <source>
        <dbReference type="EMBL" id="QSI78997.1"/>
    </source>
</evidence>
<dbReference type="NCBIfam" id="TIGR03363">
    <property type="entry name" value="VI_chp_8"/>
    <property type="match status" value="1"/>
</dbReference>
<feature type="domain" description="ImpA N-terminal" evidence="2">
    <location>
        <begin position="7"/>
        <end position="135"/>
    </location>
</feature>